<reference evidence="5" key="1">
    <citation type="submission" date="2019-04" db="EMBL/GenBank/DDBJ databases">
        <title>Complete genome sequence of Sphingomonas sp. W1-2-3.</title>
        <authorList>
            <person name="Im W.T."/>
        </authorList>
    </citation>
    <scope>NUCLEOTIDE SEQUENCE [LARGE SCALE GENOMIC DNA]</scope>
    <source>
        <strain evidence="5">W1-2-3</strain>
    </source>
</reference>
<sequence>MGANPPAGVRVPGIPDRSVTRRGRDLASCRRRHGHPYETARRLTAQDDEFLDKPVWDFANTPASHYPLLLHYHPLTLFRHQLCKQGDVVLAHVLCGEDVSLAQKTRDLTYYSAVTAHDSTLSSSTFAILSMEAGAEDAALSYLRQTAFVDLNDLHGNASHGAHMAAMAGSWLALVWGLGGFRPSGAGLSLAPRCPAAWSGFRFRLQWRASLIEVEATPQRAATASSPGLP</sequence>
<keyword evidence="4" id="KW-0378">Hydrolase</keyword>
<accession>A0A4D7C1V4</accession>
<organism evidence="4 5">
    <name type="scientific">Hankyongella ginsenosidimutans</name>
    <dbReference type="NCBI Taxonomy" id="1763828"/>
    <lineage>
        <taxon>Bacteria</taxon>
        <taxon>Pseudomonadati</taxon>
        <taxon>Pseudomonadota</taxon>
        <taxon>Alphaproteobacteria</taxon>
        <taxon>Sphingomonadales</taxon>
        <taxon>Sphingomonadaceae</taxon>
        <taxon>Hankyongella</taxon>
    </lineage>
</organism>
<dbReference type="GO" id="GO:0005975">
    <property type="term" value="P:carbohydrate metabolic process"/>
    <property type="evidence" value="ECO:0007669"/>
    <property type="project" value="InterPro"/>
</dbReference>
<proteinExistence type="predicted"/>
<dbReference type="InterPro" id="IPR012341">
    <property type="entry name" value="6hp_glycosidase-like_sf"/>
</dbReference>
<dbReference type="PANTHER" id="PTHR11051">
    <property type="entry name" value="GLYCOSYL HYDROLASE-RELATED"/>
    <property type="match status" value="1"/>
</dbReference>
<dbReference type="Proteomes" id="UP000298714">
    <property type="component" value="Chromosome"/>
</dbReference>
<dbReference type="Gene3D" id="1.50.10.10">
    <property type="match status" value="1"/>
</dbReference>
<name>A0A4D7C1V4_9SPHN</name>
<feature type="domain" description="Glycoside hydrolase family 65 central catalytic" evidence="2">
    <location>
        <begin position="36"/>
        <end position="171"/>
    </location>
</feature>
<protein>
    <submittedName>
        <fullName evidence="4">Glycoside hydrolase family 65 protein</fullName>
    </submittedName>
</protein>
<feature type="region of interest" description="Disordered" evidence="1">
    <location>
        <begin position="1"/>
        <end position="25"/>
    </location>
</feature>
<evidence type="ECO:0000259" key="2">
    <source>
        <dbReference type="Pfam" id="PF03632"/>
    </source>
</evidence>
<evidence type="ECO:0000313" key="5">
    <source>
        <dbReference type="Proteomes" id="UP000298714"/>
    </source>
</evidence>
<dbReference type="Pfam" id="PF03632">
    <property type="entry name" value="Glyco_hydro_65m"/>
    <property type="match status" value="1"/>
</dbReference>
<dbReference type="PANTHER" id="PTHR11051:SF8">
    <property type="entry name" value="PROTEIN-GLUCOSYLGALACTOSYLHYDROXYLYSINE GLUCOSIDASE"/>
    <property type="match status" value="1"/>
</dbReference>
<dbReference type="Gene3D" id="2.60.420.10">
    <property type="entry name" value="Maltose phosphorylase, domain 3"/>
    <property type="match status" value="1"/>
</dbReference>
<dbReference type="GO" id="GO:0004553">
    <property type="term" value="F:hydrolase activity, hydrolyzing O-glycosyl compounds"/>
    <property type="evidence" value="ECO:0007669"/>
    <property type="project" value="TreeGrafter"/>
</dbReference>
<dbReference type="InterPro" id="IPR005195">
    <property type="entry name" value="Glyco_hydro_65_M"/>
</dbReference>
<evidence type="ECO:0000256" key="1">
    <source>
        <dbReference type="SAM" id="MobiDB-lite"/>
    </source>
</evidence>
<keyword evidence="5" id="KW-1185">Reference proteome</keyword>
<dbReference type="Pfam" id="PF03633">
    <property type="entry name" value="Glyco_hydro_65C"/>
    <property type="match status" value="1"/>
</dbReference>
<evidence type="ECO:0000313" key="4">
    <source>
        <dbReference type="EMBL" id="QCI79021.1"/>
    </source>
</evidence>
<dbReference type="EMBL" id="CP039704">
    <property type="protein sequence ID" value="QCI79021.1"/>
    <property type="molecule type" value="Genomic_DNA"/>
</dbReference>
<dbReference type="InterPro" id="IPR008928">
    <property type="entry name" value="6-hairpin_glycosidase_sf"/>
</dbReference>
<dbReference type="KEGG" id="hgn:E6W36_03795"/>
<dbReference type="AlphaFoldDB" id="A0A4D7C1V4"/>
<gene>
    <name evidence="4" type="ORF">E6W36_03795</name>
</gene>
<feature type="domain" description="Glycoside hydrolase family 65 C-terminal" evidence="3">
    <location>
        <begin position="182"/>
        <end position="221"/>
    </location>
</feature>
<dbReference type="SUPFAM" id="SSF48208">
    <property type="entry name" value="Six-hairpin glycosidases"/>
    <property type="match status" value="1"/>
</dbReference>
<evidence type="ECO:0000259" key="3">
    <source>
        <dbReference type="Pfam" id="PF03633"/>
    </source>
</evidence>
<dbReference type="InterPro" id="IPR005194">
    <property type="entry name" value="Glyco_hydro_65_C"/>
</dbReference>